<keyword evidence="12" id="KW-1185">Reference proteome</keyword>
<evidence type="ECO:0000256" key="1">
    <source>
        <dbReference type="ARBA" id="ARBA00022527"/>
    </source>
</evidence>
<dbReference type="GO" id="GO:0004674">
    <property type="term" value="F:protein serine/threonine kinase activity"/>
    <property type="evidence" value="ECO:0007669"/>
    <property type="project" value="UniProtKB-KW"/>
</dbReference>
<feature type="cross-link" description="Glycyl lysine isopeptide (Lys-Gly) (interchain with G-Cter in SUMO2)" evidence="8">
    <location>
        <position position="674"/>
    </location>
</feature>
<dbReference type="EMBL" id="JAEHOE010000051">
    <property type="protein sequence ID" value="KAG2491630.1"/>
    <property type="molecule type" value="Genomic_DNA"/>
</dbReference>
<dbReference type="SMART" id="SM00220">
    <property type="entry name" value="S_TKc"/>
    <property type="match status" value="1"/>
</dbReference>
<feature type="region of interest" description="Disordered" evidence="9">
    <location>
        <begin position="182"/>
        <end position="238"/>
    </location>
</feature>
<name>A0A835Y305_9CHLO</name>
<reference evidence="11" key="1">
    <citation type="journal article" date="2020" name="bioRxiv">
        <title>Comparative genomics of Chlamydomonas.</title>
        <authorList>
            <person name="Craig R.J."/>
            <person name="Hasan A.R."/>
            <person name="Ness R.W."/>
            <person name="Keightley P.D."/>
        </authorList>
    </citation>
    <scope>NUCLEOTIDE SEQUENCE</scope>
    <source>
        <strain evidence="11">CCAP 11/70</strain>
    </source>
</reference>
<dbReference type="PROSITE" id="PS50011">
    <property type="entry name" value="PROTEIN_KINASE_DOM"/>
    <property type="match status" value="1"/>
</dbReference>
<evidence type="ECO:0000256" key="8">
    <source>
        <dbReference type="PIRSR" id="PIRSR630616-3"/>
    </source>
</evidence>
<evidence type="ECO:0000256" key="2">
    <source>
        <dbReference type="ARBA" id="ARBA00022679"/>
    </source>
</evidence>
<proteinExistence type="predicted"/>
<evidence type="ECO:0000256" key="6">
    <source>
        <dbReference type="PIRSR" id="PIRSR630616-1"/>
    </source>
</evidence>
<dbReference type="Pfam" id="PF00069">
    <property type="entry name" value="Pkinase"/>
    <property type="match status" value="1"/>
</dbReference>
<dbReference type="InterPro" id="IPR008271">
    <property type="entry name" value="Ser/Thr_kinase_AS"/>
</dbReference>
<feature type="compositionally biased region" description="Low complexity" evidence="9">
    <location>
        <begin position="90"/>
        <end position="101"/>
    </location>
</feature>
<feature type="domain" description="Protein kinase" evidence="10">
    <location>
        <begin position="550"/>
        <end position="807"/>
    </location>
</feature>
<evidence type="ECO:0000259" key="10">
    <source>
        <dbReference type="PROSITE" id="PS50011"/>
    </source>
</evidence>
<gene>
    <name evidence="11" type="ORF">HYH03_010001</name>
</gene>
<dbReference type="GO" id="GO:0005524">
    <property type="term" value="F:ATP binding"/>
    <property type="evidence" value="ECO:0007669"/>
    <property type="project" value="UniProtKB-KW"/>
</dbReference>
<feature type="region of interest" description="Disordered" evidence="9">
    <location>
        <begin position="444"/>
        <end position="470"/>
    </location>
</feature>
<dbReference type="OrthoDB" id="377346at2759"/>
<organism evidence="11 12">
    <name type="scientific">Edaphochlamys debaryana</name>
    <dbReference type="NCBI Taxonomy" id="47281"/>
    <lineage>
        <taxon>Eukaryota</taxon>
        <taxon>Viridiplantae</taxon>
        <taxon>Chlorophyta</taxon>
        <taxon>core chlorophytes</taxon>
        <taxon>Chlorophyceae</taxon>
        <taxon>CS clade</taxon>
        <taxon>Chlamydomonadales</taxon>
        <taxon>Chlamydomonadales incertae sedis</taxon>
        <taxon>Edaphochlamys</taxon>
    </lineage>
</organism>
<evidence type="ECO:0000256" key="9">
    <source>
        <dbReference type="SAM" id="MobiDB-lite"/>
    </source>
</evidence>
<dbReference type="InterPro" id="IPR030616">
    <property type="entry name" value="Aur-like"/>
</dbReference>
<keyword evidence="4" id="KW-0418">Kinase</keyword>
<keyword evidence="2" id="KW-0808">Transferase</keyword>
<feature type="region of interest" description="Disordered" evidence="9">
    <location>
        <begin position="312"/>
        <end position="360"/>
    </location>
</feature>
<feature type="compositionally biased region" description="Polar residues" evidence="9">
    <location>
        <begin position="1"/>
        <end position="21"/>
    </location>
</feature>
<feature type="compositionally biased region" description="Pro residues" evidence="9">
    <location>
        <begin position="211"/>
        <end position="233"/>
    </location>
</feature>
<feature type="region of interest" description="Disordered" evidence="9">
    <location>
        <begin position="1"/>
        <end position="23"/>
    </location>
</feature>
<evidence type="ECO:0000256" key="3">
    <source>
        <dbReference type="ARBA" id="ARBA00022741"/>
    </source>
</evidence>
<feature type="compositionally biased region" description="Low complexity" evidence="9">
    <location>
        <begin position="331"/>
        <end position="345"/>
    </location>
</feature>
<dbReference type="AlphaFoldDB" id="A0A835Y305"/>
<feature type="compositionally biased region" description="Low complexity" evidence="9">
    <location>
        <begin position="267"/>
        <end position="287"/>
    </location>
</feature>
<accession>A0A835Y305</accession>
<evidence type="ECO:0000313" key="11">
    <source>
        <dbReference type="EMBL" id="KAG2491630.1"/>
    </source>
</evidence>
<evidence type="ECO:0000313" key="12">
    <source>
        <dbReference type="Proteomes" id="UP000612055"/>
    </source>
</evidence>
<evidence type="ECO:0000256" key="5">
    <source>
        <dbReference type="ARBA" id="ARBA00022840"/>
    </source>
</evidence>
<dbReference type="PANTHER" id="PTHR24350">
    <property type="entry name" value="SERINE/THREONINE-PROTEIN KINASE IAL-RELATED"/>
    <property type="match status" value="1"/>
</dbReference>
<dbReference type="InterPro" id="IPR000719">
    <property type="entry name" value="Prot_kinase_dom"/>
</dbReference>
<dbReference type="FunFam" id="1.10.510.10:FF:000813">
    <property type="entry name" value="Aurora-like kinase"/>
    <property type="match status" value="1"/>
</dbReference>
<dbReference type="Gene3D" id="1.10.510.10">
    <property type="entry name" value="Transferase(Phosphotransferase) domain 1"/>
    <property type="match status" value="1"/>
</dbReference>
<feature type="region of interest" description="Disordered" evidence="9">
    <location>
        <begin position="261"/>
        <end position="298"/>
    </location>
</feature>
<dbReference type="SUPFAM" id="SSF56112">
    <property type="entry name" value="Protein kinase-like (PK-like)"/>
    <property type="match status" value="1"/>
</dbReference>
<feature type="binding site" evidence="7">
    <location>
        <position position="690"/>
    </location>
    <ligand>
        <name>ATP</name>
        <dbReference type="ChEBI" id="CHEBI:30616"/>
    </ligand>
</feature>
<keyword evidence="3 7" id="KW-0547">Nucleotide-binding</keyword>
<feature type="active site" description="Proton acceptor" evidence="6">
    <location>
        <position position="672"/>
    </location>
</feature>
<evidence type="ECO:0000256" key="4">
    <source>
        <dbReference type="ARBA" id="ARBA00022777"/>
    </source>
</evidence>
<dbReference type="Proteomes" id="UP000612055">
    <property type="component" value="Unassembled WGS sequence"/>
</dbReference>
<feature type="region of interest" description="Disordered" evidence="9">
    <location>
        <begin position="54"/>
        <end position="124"/>
    </location>
</feature>
<feature type="binding site" evidence="7">
    <location>
        <position position="579"/>
    </location>
    <ligand>
        <name>ATP</name>
        <dbReference type="ChEBI" id="CHEBI:30616"/>
    </ligand>
</feature>
<feature type="compositionally biased region" description="Pro residues" evidence="9">
    <location>
        <begin position="455"/>
        <end position="465"/>
    </location>
</feature>
<dbReference type="PROSITE" id="PS00108">
    <property type="entry name" value="PROTEIN_KINASE_ST"/>
    <property type="match status" value="1"/>
</dbReference>
<dbReference type="InterPro" id="IPR011009">
    <property type="entry name" value="Kinase-like_dom_sf"/>
</dbReference>
<feature type="binding site" evidence="7">
    <location>
        <begin position="627"/>
        <end position="629"/>
    </location>
    <ligand>
        <name>ATP</name>
        <dbReference type="ChEBI" id="CHEBI:30616"/>
    </ligand>
</feature>
<dbReference type="FunFam" id="3.30.200.20:FF:000042">
    <property type="entry name" value="Aurora kinase A"/>
    <property type="match status" value="1"/>
</dbReference>
<evidence type="ECO:0000256" key="7">
    <source>
        <dbReference type="PIRSR" id="PIRSR630616-2"/>
    </source>
</evidence>
<sequence>MTSSWATQAPASGRLTTSNNLYDPVSRLRQYSLRLLEEDLPASPLGSAVSEVDFTGGPSAGAPSSAVGPRASPRLAPYPRRHKSQVQELSVAATDVSSSTSCRTPPAQHDPAASGSAGGGRAGGAVSGGGLAALVVAARRRAYCAPEALAAVAAAEAAAEAAEAAAEAFGINQSAASAPIHTGSVALSDGGGPSRDEPKRGEAGLGHPRPDPQPQPQPQAYPRPQPQPQPPQPHHIARGGPALQRLVSALRVAQLRIERSATRKRVGGAQAPASPASGPQPAVAAPSTPRAPDAPASLRPRLSAWSHAALPAVAPQADSPRVPPNPFDRTSSASAASAASAGAASPLVPKRSPASPRDAAWGAASMPVLKCAIREAENEGEDGYAAAASIAAAATAAAAAAALGLTSSPVTRAAGSAWLQSHTSAPSLRPFSSRLSPPEMLRTALSQPADSAPEAPAPAPAPPPLTSSAEATTAAALPLGPRAEAATSRWAAAADPAVVTSVAGAIPVPAGPPPAEDELGGGAEVATRLLWSAPHLPEGMDRPVWQLDDYAVSKRLYKGASSAVYRATCLHSGYRVALKVYFLSHVSTGVMHMIQREMEIHAGAQHPNIIKLYGAFVSEKHLVLVMEYATRGDLFGITQRHQLNELQITEVVMRPLISALSFLHAKGICHRDIKPENVFFTSDWTLKLADFGVSIDLIKERAVTRTGTDGYMAPEVCRCPLKAAPEDNKQDRSLAYGSACDVWALGVLSYELLVGFTPLPDPQAGPRPELQFPASASPACRAFTEACLAEDPSDRPSAMKLMRHEWLSQQRRYRVVATQQQAPTTRNDPYGQSNM</sequence>
<keyword evidence="1" id="KW-0723">Serine/threonine-protein kinase</keyword>
<comment type="caution">
    <text evidence="11">The sequence shown here is derived from an EMBL/GenBank/DDBJ whole genome shotgun (WGS) entry which is preliminary data.</text>
</comment>
<protein>
    <recommendedName>
        <fullName evidence="10">Protein kinase domain-containing protein</fullName>
    </recommendedName>
</protein>
<feature type="binding site" evidence="7">
    <location>
        <begin position="676"/>
        <end position="677"/>
    </location>
    <ligand>
        <name>ATP</name>
        <dbReference type="ChEBI" id="CHEBI:30616"/>
    </ligand>
</feature>
<keyword evidence="5 7" id="KW-0067">ATP-binding</keyword>